<name>A0A6J4QMM7_9ACTN</name>
<dbReference type="InterPro" id="IPR046038">
    <property type="entry name" value="DUF5996"/>
</dbReference>
<dbReference type="Pfam" id="PF19459">
    <property type="entry name" value="DUF5996"/>
    <property type="match status" value="1"/>
</dbReference>
<accession>A0A6J4QMM7</accession>
<reference evidence="1" key="1">
    <citation type="submission" date="2020-02" db="EMBL/GenBank/DDBJ databases">
        <authorList>
            <person name="Meier V. D."/>
        </authorList>
    </citation>
    <scope>NUCLEOTIDE SEQUENCE</scope>
    <source>
        <strain evidence="1">AVDCRST_MAG37</strain>
    </source>
</reference>
<dbReference type="EMBL" id="CADCVD010000079">
    <property type="protein sequence ID" value="CAA9445128.1"/>
    <property type="molecule type" value="Genomic_DNA"/>
</dbReference>
<evidence type="ECO:0000313" key="1">
    <source>
        <dbReference type="EMBL" id="CAA9445128.1"/>
    </source>
</evidence>
<protein>
    <submittedName>
        <fullName evidence="1">Ava_C0101 and related proteins</fullName>
    </submittedName>
</protein>
<sequence>MVSPHETQPLPPLPFEEWKDTKETLHRYCQIVGKVRMALSPYRNHWWHVTLYVTTRGLTTGSIPYGPTTFDVSLDLISNRLIVTTSEDEAFSFAMDDLPVAEFYRKLFEGLGSLGIEISINPKPFDLDDGNTLDTNTYHHACDRRHVRRFHRALVRVDQTFKDFAGRFNGKTSPVQLFWHSFDLAVTRFSDRRVSLPEETDPVTREAYSHEVISFGFWPGDQNVREPAFYSYTAPEPKDLTGQPLRPPSAAWQEGGTALLTYEEVRNAVSPKETLLEFLQSAYEAGAKTAGWDMEKFRAG</sequence>
<dbReference type="AlphaFoldDB" id="A0A6J4QMM7"/>
<organism evidence="1">
    <name type="scientific">uncultured Rubrobacteraceae bacterium</name>
    <dbReference type="NCBI Taxonomy" id="349277"/>
    <lineage>
        <taxon>Bacteria</taxon>
        <taxon>Bacillati</taxon>
        <taxon>Actinomycetota</taxon>
        <taxon>Rubrobacteria</taxon>
        <taxon>Rubrobacterales</taxon>
        <taxon>Rubrobacteraceae</taxon>
        <taxon>environmental samples</taxon>
    </lineage>
</organism>
<proteinExistence type="predicted"/>
<gene>
    <name evidence="1" type="ORF">AVDCRST_MAG37-1746</name>
</gene>